<reference evidence="2" key="1">
    <citation type="journal article" date="2009" name="PLoS Genet.">
        <title>Sequencing, mapping, and analysis of 27,455 maize full-length cDNAs.</title>
        <authorList>
            <person name="Soderlund C."/>
            <person name="Descour A."/>
            <person name="Kudrna D."/>
            <person name="Bomhoff M."/>
            <person name="Boyd L."/>
            <person name="Currie J."/>
            <person name="Angelova A."/>
            <person name="Collura K."/>
            <person name="Wissotski M."/>
            <person name="Ashley E."/>
            <person name="Morrow D."/>
            <person name="Fernandes J."/>
            <person name="Walbot V."/>
            <person name="Yu Y."/>
        </authorList>
    </citation>
    <scope>NUCLEOTIDE SEQUENCE</scope>
    <source>
        <strain evidence="2">B73</strain>
    </source>
</reference>
<evidence type="ECO:0000256" key="1">
    <source>
        <dbReference type="SAM" id="Phobius"/>
    </source>
</evidence>
<accession>B4FPR4</accession>
<sequence>MSQPLRVERDRIHEAGFIAKHRTILTQEFAQFRNIGGRLVSSGYVAVCHSIRSQVQTVVNAFPYHFIMSTLISLPFSWYKIY</sequence>
<keyword evidence="1" id="KW-0472">Membrane</keyword>
<proteinExistence type="evidence at transcript level"/>
<organism evidence="2">
    <name type="scientific">Zea mays</name>
    <name type="common">Maize</name>
    <dbReference type="NCBI Taxonomy" id="4577"/>
    <lineage>
        <taxon>Eukaryota</taxon>
        <taxon>Viridiplantae</taxon>
        <taxon>Streptophyta</taxon>
        <taxon>Embryophyta</taxon>
        <taxon>Tracheophyta</taxon>
        <taxon>Spermatophyta</taxon>
        <taxon>Magnoliopsida</taxon>
        <taxon>Liliopsida</taxon>
        <taxon>Poales</taxon>
        <taxon>Poaceae</taxon>
        <taxon>PACMAD clade</taxon>
        <taxon>Panicoideae</taxon>
        <taxon>Andropogonodae</taxon>
        <taxon>Andropogoneae</taxon>
        <taxon>Tripsacinae</taxon>
        <taxon>Zea</taxon>
    </lineage>
</organism>
<keyword evidence="1" id="KW-1133">Transmembrane helix</keyword>
<feature type="transmembrane region" description="Helical" evidence="1">
    <location>
        <begin position="62"/>
        <end position="79"/>
    </location>
</feature>
<dbReference type="EMBL" id="BT039102">
    <property type="protein sequence ID" value="ACF84107.1"/>
    <property type="molecule type" value="mRNA"/>
</dbReference>
<evidence type="ECO:0000313" key="2">
    <source>
        <dbReference type="EMBL" id="ACF84107.1"/>
    </source>
</evidence>
<protein>
    <submittedName>
        <fullName evidence="2">Uncharacterized protein</fullName>
    </submittedName>
</protein>
<name>B4FPR4_MAIZE</name>
<dbReference type="AlphaFoldDB" id="B4FPR4"/>
<keyword evidence="1" id="KW-0812">Transmembrane</keyword>